<gene>
    <name evidence="2" type="ORF">S3_825_0004</name>
</gene>
<dbReference type="AlphaFoldDB" id="F4MLW7"/>
<evidence type="ECO:0000313" key="2">
    <source>
        <dbReference type="EMBL" id="CBL87130.1"/>
    </source>
</evidence>
<dbReference type="EMBL" id="FQ032809">
    <property type="protein sequence ID" value="CBL87130.1"/>
    <property type="molecule type" value="Genomic_DNA"/>
</dbReference>
<protein>
    <recommendedName>
        <fullName evidence="1">Type IX secretion system protein PorV domain-containing protein</fullName>
    </recommendedName>
</protein>
<dbReference type="NCBIfam" id="NF033710">
    <property type="entry name" value="T9SS_OM_PorV"/>
    <property type="match status" value="1"/>
</dbReference>
<dbReference type="Gene3D" id="2.40.160.60">
    <property type="entry name" value="Outer membrane protein transport protein (OMPP1/FadL/TodX)"/>
    <property type="match status" value="1"/>
</dbReference>
<name>F4MLW7_9BACT</name>
<dbReference type="InterPro" id="IPR047799">
    <property type="entry name" value="T9SS_OM_PorV"/>
</dbReference>
<dbReference type="NCBIfam" id="NF033709">
    <property type="entry name" value="PorV_fam"/>
    <property type="match status" value="1"/>
</dbReference>
<proteinExistence type="predicted"/>
<dbReference type="InterPro" id="IPR045741">
    <property type="entry name" value="PorV"/>
</dbReference>
<feature type="domain" description="Type IX secretion system protein PorV" evidence="1">
    <location>
        <begin position="30"/>
        <end position="271"/>
    </location>
</feature>
<accession>F4MLW7</accession>
<sequence>MTSETPMKKLTLLILTVVFTLPTMAQDNLKYNVVTTAVPILLVSPDSRAGAMGDVGVATTPDGNSSAWNPAKLAFLENKEASMALSYTPWMSRLVPDIDLAYVNYTKALSDRQGISTSLRYFSLGEINFTDEGGNSLGTFNPYEFYLDVAYALKLSDHWSAGTALRWIYSDIAQGQVVQGLQTKPGQSGAADLGFYYQGDYANIKNGRRQAFSAGIAMTNLGAKIAYSESGNSDFLPTNLRLGGGYHLEIDDYNKLSVYLDINRLLVPTPPVLGTNGEIIAGIDSDNITPLMGVVESFNTGSKPGGFSELLQENIYNFGAEYMYNDFLFARTGFLNEHKLKGNRQYITLGFGLVYNVFTIDMAYLIPASPTTRSPLENTLRFSMRFNIDGFLAQ</sequence>
<reference evidence="2" key="1">
    <citation type="submission" date="2010-05" db="EMBL/GenBank/DDBJ databases">
        <authorList>
            <person name="Genoscope - CEA"/>
        </authorList>
    </citation>
    <scope>NUCLEOTIDE SEQUENCE</scope>
</reference>
<reference evidence="2" key="2">
    <citation type="journal article" date="2012" name="Environ. Microbiol.">
        <title>Genomic content of uncultured Bacteroidetes from contrasting oceanic provinces in the North Atlantic Ocean.</title>
        <authorList>
            <person name="Gomez-Pereira P.R."/>
            <person name="Schuler M."/>
            <person name="Fuchs B.M."/>
            <person name="Bennke C."/>
            <person name="Teeling H."/>
            <person name="Waldmann J."/>
            <person name="Richter M."/>
            <person name="Barbe V."/>
            <person name="Bataille E."/>
            <person name="Glockner F.O."/>
            <person name="Amann R."/>
        </authorList>
    </citation>
    <scope>NUCLEOTIDE SEQUENCE</scope>
</reference>
<dbReference type="Pfam" id="PF19572">
    <property type="entry name" value="PorV"/>
    <property type="match status" value="1"/>
</dbReference>
<evidence type="ECO:0000259" key="1">
    <source>
        <dbReference type="Pfam" id="PF19572"/>
    </source>
</evidence>
<organism evidence="2">
    <name type="scientific">uncultured Flavobacteriia bacterium</name>
    <dbReference type="NCBI Taxonomy" id="212695"/>
    <lineage>
        <taxon>Bacteria</taxon>
        <taxon>Pseudomonadati</taxon>
        <taxon>Bacteroidota</taxon>
        <taxon>Flavobacteriia</taxon>
        <taxon>environmental samples</taxon>
    </lineage>
</organism>